<protein>
    <recommendedName>
        <fullName evidence="1">HTH-like domain-containing protein</fullName>
    </recommendedName>
</protein>
<evidence type="ECO:0000313" key="2">
    <source>
        <dbReference type="EMBL" id="TDB52081.1"/>
    </source>
</evidence>
<evidence type="ECO:0000313" key="3">
    <source>
        <dbReference type="Proteomes" id="UP000295598"/>
    </source>
</evidence>
<proteinExistence type="predicted"/>
<organism evidence="2 3">
    <name type="scientific">Photorhabdus khanii subsp. guanajuatensis</name>
    <dbReference type="NCBI Taxonomy" id="2100166"/>
    <lineage>
        <taxon>Bacteria</taxon>
        <taxon>Pseudomonadati</taxon>
        <taxon>Pseudomonadota</taxon>
        <taxon>Gammaproteobacteria</taxon>
        <taxon>Enterobacterales</taxon>
        <taxon>Morganellaceae</taxon>
        <taxon>Photorhabdus</taxon>
    </lineage>
</organism>
<reference evidence="2 3" key="1">
    <citation type="journal article" date="2019" name="Int. J. Syst. Evol. Microbiol.">
        <title>Photorhabdus khanii subsp. guanajuatensis subsp. nov., isolated from Heterorhabditis atacamensis, and Photorhabdus luminescens subsp. mexicana subsp. nov., isolated from Heterorhabditis mexicana entomopathogenic nematodes.</title>
        <authorList>
            <person name="Machado R.A.R."/>
            <person name="Bruno P."/>
            <person name="Arce C.C.M."/>
            <person name="Liechti N."/>
            <person name="Kohler A."/>
            <person name="Bernal J."/>
            <person name="Bruggmann R."/>
            <person name="Turlings T.C.J."/>
        </authorList>
    </citation>
    <scope>NUCLEOTIDE SEQUENCE [LARGE SCALE GENOMIC DNA]</scope>
    <source>
        <strain evidence="2 3">MEX20-17</strain>
    </source>
</reference>
<dbReference type="Proteomes" id="UP000295598">
    <property type="component" value="Unassembled WGS sequence"/>
</dbReference>
<comment type="caution">
    <text evidence="2">The sequence shown here is derived from an EMBL/GenBank/DDBJ whole genome shotgun (WGS) entry which is preliminary data.</text>
</comment>
<gene>
    <name evidence="2" type="ORF">C5467_16210</name>
</gene>
<dbReference type="PANTHER" id="PTHR46889:SF4">
    <property type="entry name" value="TRANSPOSASE INSO FOR INSERTION SEQUENCE ELEMENT IS911B-RELATED"/>
    <property type="match status" value="1"/>
</dbReference>
<dbReference type="AlphaFoldDB" id="A0A4R4JFA4"/>
<dbReference type="InterPro" id="IPR025948">
    <property type="entry name" value="HTH-like_dom"/>
</dbReference>
<evidence type="ECO:0000259" key="1">
    <source>
        <dbReference type="Pfam" id="PF13276"/>
    </source>
</evidence>
<dbReference type="InterPro" id="IPR050900">
    <property type="entry name" value="Transposase_IS3/IS150/IS904"/>
</dbReference>
<name>A0A4R4JFA4_9GAMM</name>
<accession>A0A4R4JFA4</accession>
<dbReference type="PANTHER" id="PTHR46889">
    <property type="entry name" value="TRANSPOSASE INSF FOR INSERTION SEQUENCE IS3B-RELATED"/>
    <property type="match status" value="1"/>
</dbReference>
<dbReference type="RefSeq" id="WP_132355314.1">
    <property type="nucleotide sequence ID" value="NZ_CAWOJO010000030.1"/>
</dbReference>
<feature type="domain" description="HTH-like" evidence="1">
    <location>
        <begin position="31"/>
        <end position="84"/>
    </location>
</feature>
<dbReference type="EMBL" id="PUJY01000030">
    <property type="protein sequence ID" value="TDB52081.1"/>
    <property type="molecule type" value="Genomic_DNA"/>
</dbReference>
<dbReference type="Pfam" id="PF13276">
    <property type="entry name" value="HTH_21"/>
    <property type="match status" value="1"/>
</dbReference>
<sequence length="110" mass="12806">MEWVCDVFDVAASSYYQQKHCSRLINVERLEQCSKIKALFKASRHSVGNRTLLGMMRALGYQMGRFKVRSLMKEAGIVSKQPGPHRDKTARIERLDIPNHLNQFVLFFYL</sequence>